<dbReference type="SUPFAM" id="SSF53756">
    <property type="entry name" value="UDP-Glycosyltransferase/glycogen phosphorylase"/>
    <property type="match status" value="1"/>
</dbReference>
<dbReference type="KEGG" id="haad:MW046_16575"/>
<sequence length="524" mass="60090">MTTSNNDGLPDDTEDDYTLSLGENQTLIIVSNRQPYSHQYETGDEGNKKITVDRPAGGLTAGLDPVMQRVSGTWIAWGDGEADRDVTDKDGTVQMPPEENAYTLRRIWLSEDEVEGYYYGYSNRVLWPLCHGGIWKTEFAERYWQRYRQVNETFAKVIDEQTTPTSLVWFQDYHFALAPRLVQESAPESTFLLHFWHIVWPGWDTFRACPQAKTLLDGLLGNDLLGFHIDRYCENFLDCVDKELEDAFVDYDDNRVRYDGHTTRVESFPMGIDAATIERTADSVSPSFWSEFAREHGFDRETQVAIGVDRLDYTKGIVERLDALERLWEMNPEWQGELTYIQKADKSRSRIPEYQNLQQNVETAVERINDRFGTDDWQPVVYIDDWLTDEELRGLYRYGDAMLVSAVRDGMNLVAKEYVAAQVDCDDRDQNPNLGEDCSEQSGNDMESAICGVLVLSDQTGAHEALGEHALTANPYDTEAFAETIEQAVTMDDAERRERMTALREHVASNDIYAWMDDIFEATQ</sequence>
<accession>A0A8U0A9I7</accession>
<keyword evidence="2" id="KW-1185">Reference proteome</keyword>
<evidence type="ECO:0000313" key="2">
    <source>
        <dbReference type="Proteomes" id="UP000831768"/>
    </source>
</evidence>
<dbReference type="GO" id="GO:0005992">
    <property type="term" value="P:trehalose biosynthetic process"/>
    <property type="evidence" value="ECO:0007669"/>
    <property type="project" value="InterPro"/>
</dbReference>
<proteinExistence type="predicted"/>
<dbReference type="GO" id="GO:0005829">
    <property type="term" value="C:cytosol"/>
    <property type="evidence" value="ECO:0007669"/>
    <property type="project" value="TreeGrafter"/>
</dbReference>
<dbReference type="PANTHER" id="PTHR10788">
    <property type="entry name" value="TREHALOSE-6-PHOSPHATE SYNTHASE"/>
    <property type="match status" value="1"/>
</dbReference>
<keyword evidence="1" id="KW-0614">Plasmid</keyword>
<dbReference type="GeneID" id="71929696"/>
<dbReference type="PANTHER" id="PTHR10788:SF106">
    <property type="entry name" value="BCDNA.GH08860"/>
    <property type="match status" value="1"/>
</dbReference>
<dbReference type="Proteomes" id="UP000831768">
    <property type="component" value="Plasmid unnamed2"/>
</dbReference>
<dbReference type="RefSeq" id="WP_247995307.1">
    <property type="nucleotide sequence ID" value="NZ_CP096021.1"/>
</dbReference>
<dbReference type="Gene3D" id="3.40.50.2000">
    <property type="entry name" value="Glycogen Phosphorylase B"/>
    <property type="match status" value="2"/>
</dbReference>
<organism evidence="1 2">
    <name type="scientific">Halocatena salina</name>
    <dbReference type="NCBI Taxonomy" id="2934340"/>
    <lineage>
        <taxon>Archaea</taxon>
        <taxon>Methanobacteriati</taxon>
        <taxon>Methanobacteriota</taxon>
        <taxon>Stenosarchaea group</taxon>
        <taxon>Halobacteria</taxon>
        <taxon>Halobacteriales</taxon>
        <taxon>Natronomonadaceae</taxon>
        <taxon>Halocatena</taxon>
    </lineage>
</organism>
<dbReference type="GO" id="GO:0004805">
    <property type="term" value="F:trehalose-phosphatase activity"/>
    <property type="evidence" value="ECO:0007669"/>
    <property type="project" value="TreeGrafter"/>
</dbReference>
<geneLocation type="plasmid" evidence="1 2">
    <name>unnamed2</name>
</geneLocation>
<evidence type="ECO:0000313" key="1">
    <source>
        <dbReference type="EMBL" id="UPM44653.1"/>
    </source>
</evidence>
<name>A0A8U0A9I7_9EURY</name>
<protein>
    <submittedName>
        <fullName evidence="1">Trehalose-6-phosphate synthase</fullName>
    </submittedName>
</protein>
<dbReference type="Pfam" id="PF00982">
    <property type="entry name" value="Glyco_transf_20"/>
    <property type="match status" value="1"/>
</dbReference>
<gene>
    <name evidence="1" type="ORF">MW046_16575</name>
</gene>
<dbReference type="CDD" id="cd03788">
    <property type="entry name" value="GT20_TPS"/>
    <property type="match status" value="1"/>
</dbReference>
<dbReference type="EMBL" id="CP096021">
    <property type="protein sequence ID" value="UPM44653.1"/>
    <property type="molecule type" value="Genomic_DNA"/>
</dbReference>
<dbReference type="GO" id="GO:0003825">
    <property type="term" value="F:alpha,alpha-trehalose-phosphate synthase (UDP-forming) activity"/>
    <property type="evidence" value="ECO:0007669"/>
    <property type="project" value="TreeGrafter"/>
</dbReference>
<dbReference type="AlphaFoldDB" id="A0A8U0A9I7"/>
<reference evidence="1" key="1">
    <citation type="submission" date="2022-04" db="EMBL/GenBank/DDBJ databases">
        <title>Halocatena sp. nov., isolated from a salt lake.</title>
        <authorList>
            <person name="Cui H.-L."/>
        </authorList>
    </citation>
    <scope>NUCLEOTIDE SEQUENCE</scope>
    <source>
        <strain evidence="1">AD-1</strain>
        <plasmid evidence="1">unnamed2</plasmid>
    </source>
</reference>
<dbReference type="InterPro" id="IPR001830">
    <property type="entry name" value="Glyco_trans_20"/>
</dbReference>